<evidence type="ECO:0000313" key="2">
    <source>
        <dbReference type="Proteomes" id="UP000075880"/>
    </source>
</evidence>
<dbReference type="AlphaFoldDB" id="A0AAG5DQN6"/>
<organism evidence="1 2">
    <name type="scientific">Anopheles atroparvus</name>
    <name type="common">European mosquito</name>
    <dbReference type="NCBI Taxonomy" id="41427"/>
    <lineage>
        <taxon>Eukaryota</taxon>
        <taxon>Metazoa</taxon>
        <taxon>Ecdysozoa</taxon>
        <taxon>Arthropoda</taxon>
        <taxon>Hexapoda</taxon>
        <taxon>Insecta</taxon>
        <taxon>Pterygota</taxon>
        <taxon>Neoptera</taxon>
        <taxon>Endopterygota</taxon>
        <taxon>Diptera</taxon>
        <taxon>Nematocera</taxon>
        <taxon>Culicoidea</taxon>
        <taxon>Culicidae</taxon>
        <taxon>Anophelinae</taxon>
        <taxon>Anopheles</taxon>
    </lineage>
</organism>
<evidence type="ECO:0000313" key="1">
    <source>
        <dbReference type="EnsemblMetazoa" id="ENSAATROPP013496"/>
    </source>
</evidence>
<reference evidence="1" key="1">
    <citation type="submission" date="2024-04" db="UniProtKB">
        <authorList>
            <consortium name="EnsemblMetazoa"/>
        </authorList>
    </citation>
    <scope>IDENTIFICATION</scope>
    <source>
        <strain evidence="1">EBRO</strain>
    </source>
</reference>
<dbReference type="Proteomes" id="UP000075880">
    <property type="component" value="Unassembled WGS sequence"/>
</dbReference>
<name>A0AAG5DQN6_ANOAO</name>
<protein>
    <submittedName>
        <fullName evidence="1">Uncharacterized protein</fullName>
    </submittedName>
</protein>
<sequence length="61" mass="7248">MCRHNRKLVATTGKKKRISKKNKCDIFWSTYSGFPLKIDNRAFCRKALVCLLPSWLWFVEI</sequence>
<keyword evidence="2" id="KW-1185">Reference proteome</keyword>
<proteinExistence type="predicted"/>
<dbReference type="EnsemblMetazoa" id="ENSAATROPT014893">
    <property type="protein sequence ID" value="ENSAATROPP013496"/>
    <property type="gene ID" value="ENSAATROPG012093"/>
</dbReference>
<accession>A0AAG5DQN6</accession>